<evidence type="ECO:0000313" key="2">
    <source>
        <dbReference type="Proteomes" id="UP000054549"/>
    </source>
</evidence>
<gene>
    <name evidence="1" type="ORF">M378DRAFT_163405</name>
</gene>
<dbReference type="InParanoid" id="A0A0C2X6K2"/>
<dbReference type="AlphaFoldDB" id="A0A0C2X6K2"/>
<evidence type="ECO:0000313" key="1">
    <source>
        <dbReference type="EMBL" id="KIL64368.1"/>
    </source>
</evidence>
<accession>A0A0C2X6K2</accession>
<organism evidence="1 2">
    <name type="scientific">Amanita muscaria (strain Koide BX008)</name>
    <dbReference type="NCBI Taxonomy" id="946122"/>
    <lineage>
        <taxon>Eukaryota</taxon>
        <taxon>Fungi</taxon>
        <taxon>Dikarya</taxon>
        <taxon>Basidiomycota</taxon>
        <taxon>Agaricomycotina</taxon>
        <taxon>Agaricomycetes</taxon>
        <taxon>Agaricomycetidae</taxon>
        <taxon>Agaricales</taxon>
        <taxon>Pluteineae</taxon>
        <taxon>Amanitaceae</taxon>
        <taxon>Amanita</taxon>
    </lineage>
</organism>
<dbReference type="Proteomes" id="UP000054549">
    <property type="component" value="Unassembled WGS sequence"/>
</dbReference>
<reference evidence="1 2" key="1">
    <citation type="submission" date="2014-04" db="EMBL/GenBank/DDBJ databases">
        <title>Evolutionary Origins and Diversification of the Mycorrhizal Mutualists.</title>
        <authorList>
            <consortium name="DOE Joint Genome Institute"/>
            <consortium name="Mycorrhizal Genomics Consortium"/>
            <person name="Kohler A."/>
            <person name="Kuo A."/>
            <person name="Nagy L.G."/>
            <person name="Floudas D."/>
            <person name="Copeland A."/>
            <person name="Barry K.W."/>
            <person name="Cichocki N."/>
            <person name="Veneault-Fourrey C."/>
            <person name="LaButti K."/>
            <person name="Lindquist E.A."/>
            <person name="Lipzen A."/>
            <person name="Lundell T."/>
            <person name="Morin E."/>
            <person name="Murat C."/>
            <person name="Riley R."/>
            <person name="Ohm R."/>
            <person name="Sun H."/>
            <person name="Tunlid A."/>
            <person name="Henrissat B."/>
            <person name="Grigoriev I.V."/>
            <person name="Hibbett D.S."/>
            <person name="Martin F."/>
        </authorList>
    </citation>
    <scope>NUCLEOTIDE SEQUENCE [LARGE SCALE GENOMIC DNA]</scope>
    <source>
        <strain evidence="1 2">Koide BX008</strain>
    </source>
</reference>
<dbReference type="HOGENOM" id="CLU_2978666_0_0_1"/>
<proteinExistence type="predicted"/>
<keyword evidence="2" id="KW-1185">Reference proteome</keyword>
<dbReference type="EMBL" id="KN818250">
    <property type="protein sequence ID" value="KIL64368.1"/>
    <property type="molecule type" value="Genomic_DNA"/>
</dbReference>
<name>A0A0C2X6K2_AMAMK</name>
<sequence length="58" mass="6905">MSLYRIVILYATEELLTYAKKSAMIYRLWEARRRVKSSSHFVQHGSELQVFLLAYSIH</sequence>
<protein>
    <submittedName>
        <fullName evidence="1">Uncharacterized protein</fullName>
    </submittedName>
</protein>